<keyword evidence="1" id="KW-0472">Membrane</keyword>
<evidence type="ECO:0000313" key="3">
    <source>
        <dbReference type="EMBL" id="PKS07010.1"/>
    </source>
</evidence>
<dbReference type="OrthoDB" id="1733656at2759"/>
<feature type="transmembrane region" description="Helical" evidence="1">
    <location>
        <begin position="229"/>
        <end position="251"/>
    </location>
</feature>
<gene>
    <name evidence="3" type="ORF">jhhlp_005607</name>
</gene>
<dbReference type="InParanoid" id="A0A2N3N3J5"/>
<evidence type="ECO:0000313" key="4">
    <source>
        <dbReference type="Proteomes" id="UP000233524"/>
    </source>
</evidence>
<evidence type="ECO:0000256" key="2">
    <source>
        <dbReference type="SAM" id="SignalP"/>
    </source>
</evidence>
<dbReference type="STRING" id="41688.A0A2N3N3J5"/>
<comment type="caution">
    <text evidence="3">The sequence shown here is derived from an EMBL/GenBank/DDBJ whole genome shotgun (WGS) entry which is preliminary data.</text>
</comment>
<keyword evidence="4" id="KW-1185">Reference proteome</keyword>
<dbReference type="VEuPathDB" id="FungiDB:jhhlp_005607"/>
<keyword evidence="2" id="KW-0732">Signal</keyword>
<keyword evidence="1" id="KW-1133">Transmembrane helix</keyword>
<protein>
    <recommendedName>
        <fullName evidence="5">Peptidyl-tRNA hydrolase</fullName>
    </recommendedName>
</protein>
<keyword evidence="1" id="KW-0812">Transmembrane</keyword>
<dbReference type="EMBL" id="NLAX01000701">
    <property type="protein sequence ID" value="PKS07010.1"/>
    <property type="molecule type" value="Genomic_DNA"/>
</dbReference>
<proteinExistence type="predicted"/>
<dbReference type="AlphaFoldDB" id="A0A2N3N3J5"/>
<evidence type="ECO:0008006" key="5">
    <source>
        <dbReference type="Google" id="ProtNLM"/>
    </source>
</evidence>
<dbReference type="Proteomes" id="UP000233524">
    <property type="component" value="Unassembled WGS sequence"/>
</dbReference>
<name>A0A2N3N3J5_9PEZI</name>
<accession>A0A2N3N3J5</accession>
<feature type="chain" id="PRO_5014884899" description="Peptidyl-tRNA hydrolase" evidence="2">
    <location>
        <begin position="18"/>
        <end position="282"/>
    </location>
</feature>
<sequence length="282" mass="31402">MRFSSTLLLAMPLAASAADSLFNQYKAQVQDLLQSFGYTGTNNAGEAKPAEDVPPTPDPEERRKQYYAEEVPVSENALSVLTLGNFKDTLYAPVQEGATTPEEWWVLISGRNKTCGGYHCLRAESAFNETAEHFATIPETPHMGLINCDNEPVLCNFLSAGVGSIWVFEMLPRPLEIDIYVRRLNLSTVEAKDIIGYLPQEGRARFRKLDSHFHPFDGTLAQYGVLLPLAYATWVFSFIPNWLFMFAVSAISRTMMTNRMRNHDERRARQNAASGGGAAPAN</sequence>
<feature type="signal peptide" evidence="2">
    <location>
        <begin position="1"/>
        <end position="17"/>
    </location>
</feature>
<reference evidence="3 4" key="1">
    <citation type="journal article" date="2017" name="G3 (Bethesda)">
        <title>First Draft Genome Sequence of the Pathogenic Fungus Lomentospora prolificans (Formerly Scedosporium prolificans).</title>
        <authorList>
            <person name="Luo R."/>
            <person name="Zimin A."/>
            <person name="Workman R."/>
            <person name="Fan Y."/>
            <person name="Pertea G."/>
            <person name="Grossman N."/>
            <person name="Wear M.P."/>
            <person name="Jia B."/>
            <person name="Miller H."/>
            <person name="Casadevall A."/>
            <person name="Timp W."/>
            <person name="Zhang S.X."/>
            <person name="Salzberg S.L."/>
        </authorList>
    </citation>
    <scope>NUCLEOTIDE SEQUENCE [LARGE SCALE GENOMIC DNA]</scope>
    <source>
        <strain evidence="3 4">JHH-5317</strain>
    </source>
</reference>
<organism evidence="3 4">
    <name type="scientific">Lomentospora prolificans</name>
    <dbReference type="NCBI Taxonomy" id="41688"/>
    <lineage>
        <taxon>Eukaryota</taxon>
        <taxon>Fungi</taxon>
        <taxon>Dikarya</taxon>
        <taxon>Ascomycota</taxon>
        <taxon>Pezizomycotina</taxon>
        <taxon>Sordariomycetes</taxon>
        <taxon>Hypocreomycetidae</taxon>
        <taxon>Microascales</taxon>
        <taxon>Microascaceae</taxon>
        <taxon>Lomentospora</taxon>
    </lineage>
</organism>
<evidence type="ECO:0000256" key="1">
    <source>
        <dbReference type="SAM" id="Phobius"/>
    </source>
</evidence>